<dbReference type="SMART" id="SM00042">
    <property type="entry name" value="CUB"/>
    <property type="match status" value="1"/>
</dbReference>
<evidence type="ECO:0008006" key="9">
    <source>
        <dbReference type="Google" id="ProtNLM"/>
    </source>
</evidence>
<dbReference type="InterPro" id="IPR050976">
    <property type="entry name" value="Snaclec"/>
</dbReference>
<evidence type="ECO:0000256" key="4">
    <source>
        <dbReference type="SAM" id="SignalP"/>
    </source>
</evidence>
<dbReference type="PANTHER" id="PTHR22991">
    <property type="entry name" value="PROTEIN CBG13490"/>
    <property type="match status" value="1"/>
</dbReference>
<feature type="domain" description="C-type lectin" evidence="6">
    <location>
        <begin position="26"/>
        <end position="138"/>
    </location>
</feature>
<feature type="region of interest" description="Disordered" evidence="3">
    <location>
        <begin position="288"/>
        <end position="307"/>
    </location>
</feature>
<dbReference type="SUPFAM" id="SSF49854">
    <property type="entry name" value="Spermadhesin, CUB domain"/>
    <property type="match status" value="1"/>
</dbReference>
<dbReference type="Proteomes" id="UP000230233">
    <property type="component" value="Chromosome II"/>
</dbReference>
<gene>
    <name evidence="7" type="primary">Cnig_chr_II.g4521</name>
    <name evidence="7" type="ORF">B9Z55_004521</name>
</gene>
<evidence type="ECO:0000313" key="8">
    <source>
        <dbReference type="Proteomes" id="UP000230233"/>
    </source>
</evidence>
<keyword evidence="4" id="KW-0732">Signal</keyword>
<keyword evidence="8" id="KW-1185">Reference proteome</keyword>
<feature type="domain" description="C-type lectin" evidence="6">
    <location>
        <begin position="158"/>
        <end position="277"/>
    </location>
</feature>
<evidence type="ECO:0000313" key="7">
    <source>
        <dbReference type="EMBL" id="PIC44001.1"/>
    </source>
</evidence>
<dbReference type="OrthoDB" id="6365689at2759"/>
<dbReference type="Pfam" id="PF00431">
    <property type="entry name" value="CUB"/>
    <property type="match status" value="1"/>
</dbReference>
<name>A0A2G5UX86_9PELO</name>
<dbReference type="STRING" id="1611254.A0A2G5UX86"/>
<dbReference type="Pfam" id="PF00059">
    <property type="entry name" value="Lectin_C"/>
    <property type="match status" value="2"/>
</dbReference>
<evidence type="ECO:0000256" key="3">
    <source>
        <dbReference type="SAM" id="MobiDB-lite"/>
    </source>
</evidence>
<dbReference type="InterPro" id="IPR000859">
    <property type="entry name" value="CUB_dom"/>
</dbReference>
<dbReference type="Gene3D" id="3.10.100.10">
    <property type="entry name" value="Mannose-Binding Protein A, subunit A"/>
    <property type="match status" value="2"/>
</dbReference>
<dbReference type="CDD" id="cd00037">
    <property type="entry name" value="CLECT"/>
    <property type="match status" value="2"/>
</dbReference>
<dbReference type="AlphaFoldDB" id="A0A2G5UX86"/>
<sequence length="417" mass="46689">MWLYFLFLAIYPSFSNGYCFDGFTLVNGRCLGAFQPPLHRQNATDWCKSMSSTLVTIRNEEDNTAISTLLQNLTDSVWIGLYCFGNNPSNCYWDDENGTAAPFNKFAKNFPFAEVDKCVYYKNTGSKKSQWFSGNCDEDKRLFVCEKPATISDINHSFNGSAYFGGRSLSFADAKLECERNCSVLASIHSASELRFIETSLNLNTEPYLTSIYIGATATHQNQYSWLDGSNSDYSKIDTTTSAYGNCLEMAVYTEGPRTKGHWYPTDCETPKPFLCKRPAGRTCENPTATPMAAPSLPKETEPDSTSCHSFKMAPGTVSSPNFPFKYPASTTCTYQLATVGPQRIRLSVLSVVLENGYDFLQVYDGDSIDHPILANVTGEYDEPQYYESTRNSMLLVFKSDYANEVQGFQANFFSFN</sequence>
<dbReference type="InterPro" id="IPR016187">
    <property type="entry name" value="CTDL_fold"/>
</dbReference>
<dbReference type="Gene3D" id="2.60.120.290">
    <property type="entry name" value="Spermadhesin, CUB domain"/>
    <property type="match status" value="1"/>
</dbReference>
<evidence type="ECO:0000256" key="1">
    <source>
        <dbReference type="ARBA" id="ARBA00023157"/>
    </source>
</evidence>
<dbReference type="PROSITE" id="PS01180">
    <property type="entry name" value="CUB"/>
    <property type="match status" value="1"/>
</dbReference>
<dbReference type="PROSITE" id="PS50041">
    <property type="entry name" value="C_TYPE_LECTIN_2"/>
    <property type="match status" value="2"/>
</dbReference>
<evidence type="ECO:0000256" key="2">
    <source>
        <dbReference type="PROSITE-ProRule" id="PRU00059"/>
    </source>
</evidence>
<protein>
    <recommendedName>
        <fullName evidence="9">C-type lectin domain-containing protein</fullName>
    </recommendedName>
</protein>
<feature type="signal peptide" evidence="4">
    <location>
        <begin position="1"/>
        <end position="17"/>
    </location>
</feature>
<keyword evidence="1" id="KW-1015">Disulfide bond</keyword>
<organism evidence="7 8">
    <name type="scientific">Caenorhabditis nigoni</name>
    <dbReference type="NCBI Taxonomy" id="1611254"/>
    <lineage>
        <taxon>Eukaryota</taxon>
        <taxon>Metazoa</taxon>
        <taxon>Ecdysozoa</taxon>
        <taxon>Nematoda</taxon>
        <taxon>Chromadorea</taxon>
        <taxon>Rhabditida</taxon>
        <taxon>Rhabditina</taxon>
        <taxon>Rhabditomorpha</taxon>
        <taxon>Rhabditoidea</taxon>
        <taxon>Rhabditidae</taxon>
        <taxon>Peloderinae</taxon>
        <taxon>Caenorhabditis</taxon>
    </lineage>
</organism>
<reference evidence="8" key="1">
    <citation type="submission" date="2017-10" db="EMBL/GenBank/DDBJ databases">
        <title>Rapid genome shrinkage in a self-fertile nematode reveals novel sperm competition proteins.</title>
        <authorList>
            <person name="Yin D."/>
            <person name="Schwarz E.M."/>
            <person name="Thomas C.G."/>
            <person name="Felde R.L."/>
            <person name="Korf I.F."/>
            <person name="Cutter A.D."/>
            <person name="Schartner C.M."/>
            <person name="Ralston E.J."/>
            <person name="Meyer B.J."/>
            <person name="Haag E.S."/>
        </authorList>
    </citation>
    <scope>NUCLEOTIDE SEQUENCE [LARGE SCALE GENOMIC DNA]</scope>
    <source>
        <strain evidence="8">JU1422</strain>
    </source>
</reference>
<evidence type="ECO:0000259" key="5">
    <source>
        <dbReference type="PROSITE" id="PS01180"/>
    </source>
</evidence>
<feature type="chain" id="PRO_5013962734" description="C-type lectin domain-containing protein" evidence="4">
    <location>
        <begin position="18"/>
        <end position="417"/>
    </location>
</feature>
<accession>A0A2G5UX86</accession>
<dbReference type="InterPro" id="IPR035914">
    <property type="entry name" value="Sperma_CUB_dom_sf"/>
</dbReference>
<comment type="caution">
    <text evidence="2">Lacks conserved residue(s) required for the propagation of feature annotation.</text>
</comment>
<dbReference type="InterPro" id="IPR016186">
    <property type="entry name" value="C-type_lectin-like/link_sf"/>
</dbReference>
<evidence type="ECO:0000259" key="6">
    <source>
        <dbReference type="PROSITE" id="PS50041"/>
    </source>
</evidence>
<dbReference type="SUPFAM" id="SSF56436">
    <property type="entry name" value="C-type lectin-like"/>
    <property type="match status" value="2"/>
</dbReference>
<dbReference type="SMART" id="SM00034">
    <property type="entry name" value="CLECT"/>
    <property type="match status" value="2"/>
</dbReference>
<dbReference type="PANTHER" id="PTHR22991:SF44">
    <property type="entry name" value="C-TYPE LECTIN-RELATED"/>
    <property type="match status" value="1"/>
</dbReference>
<feature type="domain" description="CUB" evidence="5">
    <location>
        <begin position="307"/>
        <end position="416"/>
    </location>
</feature>
<comment type="caution">
    <text evidence="7">The sequence shown here is derived from an EMBL/GenBank/DDBJ whole genome shotgun (WGS) entry which is preliminary data.</text>
</comment>
<dbReference type="CDD" id="cd00041">
    <property type="entry name" value="CUB"/>
    <property type="match status" value="1"/>
</dbReference>
<dbReference type="EMBL" id="PDUG01000002">
    <property type="protein sequence ID" value="PIC44001.1"/>
    <property type="molecule type" value="Genomic_DNA"/>
</dbReference>
<proteinExistence type="predicted"/>
<dbReference type="InterPro" id="IPR001304">
    <property type="entry name" value="C-type_lectin-like"/>
</dbReference>